<comment type="caution">
    <text evidence="4">The sequence shown here is derived from an EMBL/GenBank/DDBJ whole genome shotgun (WGS) entry which is preliminary data.</text>
</comment>
<dbReference type="Proteomes" id="UP000030351">
    <property type="component" value="Unassembled WGS sequence"/>
</dbReference>
<name>A0A0A3Z8A1_9GAMM</name>
<dbReference type="eggNOG" id="COG0582">
    <property type="taxonomic scope" value="Bacteria"/>
</dbReference>
<dbReference type="EMBL" id="JRUQ01000032">
    <property type="protein sequence ID" value="KGT93881.1"/>
    <property type="molecule type" value="Genomic_DNA"/>
</dbReference>
<dbReference type="GO" id="GO:0003677">
    <property type="term" value="F:DNA binding"/>
    <property type="evidence" value="ECO:0007669"/>
    <property type="project" value="UniProtKB-UniRule"/>
</dbReference>
<evidence type="ECO:0000256" key="2">
    <source>
        <dbReference type="PROSITE-ProRule" id="PRU01248"/>
    </source>
</evidence>
<sequence>MSRGNKLFSKQLVTLARQSGGSFKTVADRSRIAVRLAEQMLKLNIQIRDVNHIRTQHIEHYVRSRLAEDISKRTLQNEMAALRAILATAGRTKLADPKHEKLSNDALNLSGASRAGSKTAITDERFHEALALVRSKDEGVALAMEIARYLGLRTEEAVQSAKSLKTWQQALARGDERLRVVFGTKGGRPRDTTVVRRHELVRSLNAAVTYSVEHGGKLVDRAGLRSAIDRYRNVAKDAGLTGKEAPHSLRYAYSREATEWHMKNGLSRKEAEAMVSMDLGHGDGRGSYVKSIYNT</sequence>
<dbReference type="AlphaFoldDB" id="A0A0A3Z8A1"/>
<dbReference type="InterPro" id="IPR024457">
    <property type="entry name" value="Putative_integrase_N"/>
</dbReference>
<accession>A0A0A3Z8A1</accession>
<dbReference type="Pfam" id="PF12835">
    <property type="entry name" value="Integrase_1"/>
    <property type="match status" value="1"/>
</dbReference>
<evidence type="ECO:0000259" key="3">
    <source>
        <dbReference type="PROSITE" id="PS51900"/>
    </source>
</evidence>
<gene>
    <name evidence="4" type="ORF">NG99_11225</name>
</gene>
<keyword evidence="1" id="KW-0229">DNA integration</keyword>
<dbReference type="OrthoDB" id="6441149at2"/>
<protein>
    <submittedName>
        <fullName evidence="4">DNA-binding protein</fullName>
    </submittedName>
</protein>
<dbReference type="InterPro" id="IPR011010">
    <property type="entry name" value="DNA_brk_join_enz"/>
</dbReference>
<organism evidence="4 5">
    <name type="scientific">Erwinia typographi</name>
    <dbReference type="NCBI Taxonomy" id="371042"/>
    <lineage>
        <taxon>Bacteria</taxon>
        <taxon>Pseudomonadati</taxon>
        <taxon>Pseudomonadota</taxon>
        <taxon>Gammaproteobacteria</taxon>
        <taxon>Enterobacterales</taxon>
        <taxon>Erwiniaceae</taxon>
        <taxon>Erwinia</taxon>
    </lineage>
</organism>
<dbReference type="InterPro" id="IPR024456">
    <property type="entry name" value="Integrase_catalytic_putative"/>
</dbReference>
<dbReference type="InterPro" id="IPR044068">
    <property type="entry name" value="CB"/>
</dbReference>
<dbReference type="PROSITE" id="PS51900">
    <property type="entry name" value="CB"/>
    <property type="match status" value="1"/>
</dbReference>
<reference evidence="4 5" key="1">
    <citation type="submission" date="2014-10" db="EMBL/GenBank/DDBJ databases">
        <title>Genome sequence of Erwinia typographi M043b.</title>
        <authorList>
            <person name="Chan K.-G."/>
            <person name="Tan W.-S."/>
        </authorList>
    </citation>
    <scope>NUCLEOTIDE SEQUENCE [LARGE SCALE GENOMIC DNA]</scope>
    <source>
        <strain evidence="4 5">M043b</strain>
    </source>
</reference>
<dbReference type="Pfam" id="PF12834">
    <property type="entry name" value="Phage_int_SAM_2"/>
    <property type="match status" value="1"/>
</dbReference>
<keyword evidence="5" id="KW-1185">Reference proteome</keyword>
<evidence type="ECO:0000313" key="4">
    <source>
        <dbReference type="EMBL" id="KGT93881.1"/>
    </source>
</evidence>
<dbReference type="RefSeq" id="WP_034892337.1">
    <property type="nucleotide sequence ID" value="NZ_JRUQ01000032.1"/>
</dbReference>
<dbReference type="GO" id="GO:0015074">
    <property type="term" value="P:DNA integration"/>
    <property type="evidence" value="ECO:0007669"/>
    <property type="project" value="UniProtKB-KW"/>
</dbReference>
<dbReference type="SUPFAM" id="SSF56349">
    <property type="entry name" value="DNA breaking-rejoining enzymes"/>
    <property type="match status" value="1"/>
</dbReference>
<keyword evidence="2 4" id="KW-0238">DNA-binding</keyword>
<proteinExistence type="predicted"/>
<evidence type="ECO:0000256" key="1">
    <source>
        <dbReference type="ARBA" id="ARBA00022908"/>
    </source>
</evidence>
<feature type="domain" description="Core-binding (CB)" evidence="3">
    <location>
        <begin position="1"/>
        <end position="90"/>
    </location>
</feature>
<evidence type="ECO:0000313" key="5">
    <source>
        <dbReference type="Proteomes" id="UP000030351"/>
    </source>
</evidence>